<dbReference type="Gene3D" id="3.40.1260.10">
    <property type="entry name" value="DsrEFH-like"/>
    <property type="match status" value="1"/>
</dbReference>
<dbReference type="AlphaFoldDB" id="A0A4R1H8X4"/>
<dbReference type="SUPFAM" id="SSF75169">
    <property type="entry name" value="DsrEFH-like"/>
    <property type="match status" value="1"/>
</dbReference>
<keyword evidence="2" id="KW-1185">Reference proteome</keyword>
<dbReference type="PANTHER" id="PTHR37691:SF1">
    <property type="entry name" value="BLR3518 PROTEIN"/>
    <property type="match status" value="1"/>
</dbReference>
<sequence length="171" mass="18693">MKLNLWRSLSAISLLVAIFGVGPVVAEPLDKVPEASAGLFHPARITKVPEAPEDKPFAEHFIVFHISSGDAFAQKLVLNNAQNLANFYGPDKVVIEVVAYGPGLRTLFEENAYSKRIQRMAKEGITFTACANTMKAMGRDQPSLNKVAKVVPGGVVRLTELQEAGWTYIRP</sequence>
<dbReference type="OrthoDB" id="6368782at2"/>
<dbReference type="InterPro" id="IPR003787">
    <property type="entry name" value="Sulphur_relay_DsrE/F-like"/>
</dbReference>
<name>A0A4R1H8X4_9GAMM</name>
<dbReference type="Proteomes" id="UP000295707">
    <property type="component" value="Unassembled WGS sequence"/>
</dbReference>
<organism evidence="1 2">
    <name type="scientific">Thiogranum longum</name>
    <dbReference type="NCBI Taxonomy" id="1537524"/>
    <lineage>
        <taxon>Bacteria</taxon>
        <taxon>Pseudomonadati</taxon>
        <taxon>Pseudomonadota</taxon>
        <taxon>Gammaproteobacteria</taxon>
        <taxon>Chromatiales</taxon>
        <taxon>Ectothiorhodospiraceae</taxon>
        <taxon>Thiogranum</taxon>
    </lineage>
</organism>
<reference evidence="1 2" key="1">
    <citation type="submission" date="2019-03" db="EMBL/GenBank/DDBJ databases">
        <title>Genomic Encyclopedia of Type Strains, Phase IV (KMG-IV): sequencing the most valuable type-strain genomes for metagenomic binning, comparative biology and taxonomic classification.</title>
        <authorList>
            <person name="Goeker M."/>
        </authorList>
    </citation>
    <scope>NUCLEOTIDE SEQUENCE [LARGE SCALE GENOMIC DNA]</scope>
    <source>
        <strain evidence="1 2">DSM 19610</strain>
    </source>
</reference>
<dbReference type="PANTHER" id="PTHR37691">
    <property type="entry name" value="BLR3518 PROTEIN"/>
    <property type="match status" value="1"/>
</dbReference>
<evidence type="ECO:0000313" key="2">
    <source>
        <dbReference type="Proteomes" id="UP000295707"/>
    </source>
</evidence>
<gene>
    <name evidence="1" type="ORF">DFR30_0122</name>
</gene>
<proteinExistence type="predicted"/>
<comment type="caution">
    <text evidence="1">The sequence shown here is derived from an EMBL/GenBank/DDBJ whole genome shotgun (WGS) entry which is preliminary data.</text>
</comment>
<evidence type="ECO:0000313" key="1">
    <source>
        <dbReference type="EMBL" id="TCK16903.1"/>
    </source>
</evidence>
<dbReference type="RefSeq" id="WP_132970832.1">
    <property type="nucleotide sequence ID" value="NZ_SMFX01000001.1"/>
</dbReference>
<dbReference type="InterPro" id="IPR027396">
    <property type="entry name" value="DsrEFH-like"/>
</dbReference>
<protein>
    <submittedName>
        <fullName evidence="1">Uncharacterized protein</fullName>
    </submittedName>
</protein>
<accession>A0A4R1H8X4</accession>
<dbReference type="Pfam" id="PF02635">
    <property type="entry name" value="DsrE"/>
    <property type="match status" value="1"/>
</dbReference>
<dbReference type="EMBL" id="SMFX01000001">
    <property type="protein sequence ID" value="TCK16903.1"/>
    <property type="molecule type" value="Genomic_DNA"/>
</dbReference>